<organism evidence="3 4">
    <name type="scientific">Cyphellophora attinorum</name>
    <dbReference type="NCBI Taxonomy" id="1664694"/>
    <lineage>
        <taxon>Eukaryota</taxon>
        <taxon>Fungi</taxon>
        <taxon>Dikarya</taxon>
        <taxon>Ascomycota</taxon>
        <taxon>Pezizomycotina</taxon>
        <taxon>Eurotiomycetes</taxon>
        <taxon>Chaetothyriomycetidae</taxon>
        <taxon>Chaetothyriales</taxon>
        <taxon>Cyphellophoraceae</taxon>
        <taxon>Cyphellophora</taxon>
    </lineage>
</organism>
<dbReference type="EMBL" id="LFJN01000010">
    <property type="protein sequence ID" value="KPI41237.1"/>
    <property type="molecule type" value="Genomic_DNA"/>
</dbReference>
<comment type="caution">
    <text evidence="3">The sequence shown here is derived from an EMBL/GenBank/DDBJ whole genome shotgun (WGS) entry which is preliminary data.</text>
</comment>
<dbReference type="RefSeq" id="XP_018001200.1">
    <property type="nucleotide sequence ID" value="XM_018148368.1"/>
</dbReference>
<dbReference type="Proteomes" id="UP000038010">
    <property type="component" value="Unassembled WGS sequence"/>
</dbReference>
<sequence length="68" mass="7352">MSTSFYIAPIAFFVIFLLLLVCLIASRRPTVVYQPQYVVTPPSSPAYVRPSGKATSTTQDAPPPYSAG</sequence>
<evidence type="ECO:0000313" key="3">
    <source>
        <dbReference type="EMBL" id="KPI41237.1"/>
    </source>
</evidence>
<protein>
    <submittedName>
        <fullName evidence="3">Uncharacterized protein</fullName>
    </submittedName>
</protein>
<keyword evidence="2" id="KW-0472">Membrane</keyword>
<evidence type="ECO:0000256" key="2">
    <source>
        <dbReference type="SAM" id="Phobius"/>
    </source>
</evidence>
<evidence type="ECO:0000256" key="1">
    <source>
        <dbReference type="SAM" id="MobiDB-lite"/>
    </source>
</evidence>
<accession>A0A0N1HB64</accession>
<reference evidence="3 4" key="1">
    <citation type="submission" date="2015-06" db="EMBL/GenBank/DDBJ databases">
        <title>Draft genome of the ant-associated black yeast Phialophora attae CBS 131958.</title>
        <authorList>
            <person name="Moreno L.F."/>
            <person name="Stielow B.J."/>
            <person name="de Hoog S."/>
            <person name="Vicente V.A."/>
            <person name="Weiss V.A."/>
            <person name="de Vries M."/>
            <person name="Cruz L.M."/>
            <person name="Souza E.M."/>
        </authorList>
    </citation>
    <scope>NUCLEOTIDE SEQUENCE [LARGE SCALE GENOMIC DNA]</scope>
    <source>
        <strain evidence="3 4">CBS 131958</strain>
    </source>
</reference>
<dbReference type="VEuPathDB" id="FungiDB:AB675_7961"/>
<name>A0A0N1HB64_9EURO</name>
<keyword evidence="4" id="KW-1185">Reference proteome</keyword>
<feature type="transmembrane region" description="Helical" evidence="2">
    <location>
        <begin position="6"/>
        <end position="25"/>
    </location>
</feature>
<dbReference type="GeneID" id="28740248"/>
<proteinExistence type="predicted"/>
<feature type="region of interest" description="Disordered" evidence="1">
    <location>
        <begin position="43"/>
        <end position="68"/>
    </location>
</feature>
<evidence type="ECO:0000313" key="4">
    <source>
        <dbReference type="Proteomes" id="UP000038010"/>
    </source>
</evidence>
<keyword evidence="2" id="KW-1133">Transmembrane helix</keyword>
<keyword evidence="2" id="KW-0812">Transmembrane</keyword>
<dbReference type="AlphaFoldDB" id="A0A0N1HB64"/>
<gene>
    <name evidence="3" type="ORF">AB675_7961</name>
</gene>